<dbReference type="GO" id="GO:0005524">
    <property type="term" value="F:ATP binding"/>
    <property type="evidence" value="ECO:0007669"/>
    <property type="project" value="InterPro"/>
</dbReference>
<dbReference type="EMBL" id="BOPO01000053">
    <property type="protein sequence ID" value="GIL27731.1"/>
    <property type="molecule type" value="Genomic_DNA"/>
</dbReference>
<dbReference type="AlphaFoldDB" id="A0A8J4A9Z5"/>
<evidence type="ECO:0000313" key="5">
    <source>
        <dbReference type="Proteomes" id="UP000614996"/>
    </source>
</evidence>
<name>A0A8J4A9Z5_9ACTN</name>
<dbReference type="InterPro" id="IPR036637">
    <property type="entry name" value="Phosphohistidine_dom_sf"/>
</dbReference>
<dbReference type="InterPro" id="IPR008279">
    <property type="entry name" value="PEP-util_enz_mobile_dom"/>
</dbReference>
<dbReference type="PANTHER" id="PTHR43615:SF1">
    <property type="entry name" value="PPDK_N DOMAIN-CONTAINING PROTEIN"/>
    <property type="match status" value="1"/>
</dbReference>
<proteinExistence type="predicted"/>
<dbReference type="Pfam" id="PF01326">
    <property type="entry name" value="PPDK_N"/>
    <property type="match status" value="1"/>
</dbReference>
<evidence type="ECO:0000259" key="3">
    <source>
        <dbReference type="Pfam" id="PF01326"/>
    </source>
</evidence>
<dbReference type="Proteomes" id="UP000614996">
    <property type="component" value="Unassembled WGS sequence"/>
</dbReference>
<evidence type="ECO:0000259" key="2">
    <source>
        <dbReference type="Pfam" id="PF00391"/>
    </source>
</evidence>
<accession>A0A8J4A9Z5</accession>
<sequence>MWEPLAAADPRHGAKAAALARLVRAGFPVPDGIVLADPAAAGWPEALAPALRALGAERFAVRSSAGAEDGARASFAGQLHTTLNVPASRVAEAVRRTARSGRGDGLAAYQARTGRRIGGPVPVLVQIMVDARAAGVAFTRHPVTGADELVIEAVHGLGERLVSGAATPERWSAQQRWAGTATPRRAGAGGAVASAGTAVLTSRQADAVADTARRIEALFGCPQDVEWAIAAGRVWVLQARPITTAPPPEPTGTAAGRPLLTGAPASPGTATGAVRVIGGLDEFARFLDGEVLVCRATSPAWTPLLARAAAVVTETGGMLAHAAIVAREFAIPAVTAASGALARLTEGRQVLVDGTCGTVTAIEEEPTR</sequence>
<reference evidence="5" key="1">
    <citation type="journal article" date="2021" name="Int. J. Syst. Evol. Microbiol.">
        <title>Actinocatenispora comari sp. nov., an endophytic actinomycete isolated from aerial parts of Comarum salesowianum.</title>
        <authorList>
            <person name="Oyunbileg N."/>
            <person name="Iizaka Y."/>
            <person name="Hamada M."/>
            <person name="Davaapurev B.O."/>
            <person name="Fukumoto A."/>
            <person name="Tsetseg B."/>
            <person name="Kato F."/>
            <person name="Tamura T."/>
            <person name="Batkhuu J."/>
            <person name="Anzai Y."/>
        </authorList>
    </citation>
    <scope>NUCLEOTIDE SEQUENCE [LARGE SCALE GENOMIC DNA]</scope>
    <source>
        <strain evidence="5">NUM-2625</strain>
    </source>
</reference>
<feature type="compositionally biased region" description="Low complexity" evidence="1">
    <location>
        <begin position="251"/>
        <end position="268"/>
    </location>
</feature>
<dbReference type="SUPFAM" id="SSF56059">
    <property type="entry name" value="Glutathione synthetase ATP-binding domain-like"/>
    <property type="match status" value="1"/>
</dbReference>
<dbReference type="Pfam" id="PF00391">
    <property type="entry name" value="PEP-utilizers"/>
    <property type="match status" value="1"/>
</dbReference>
<evidence type="ECO:0000256" key="1">
    <source>
        <dbReference type="SAM" id="MobiDB-lite"/>
    </source>
</evidence>
<dbReference type="InterPro" id="IPR013815">
    <property type="entry name" value="ATP_grasp_subdomain_1"/>
</dbReference>
<evidence type="ECO:0000313" key="4">
    <source>
        <dbReference type="EMBL" id="GIL27731.1"/>
    </source>
</evidence>
<dbReference type="Gene3D" id="3.30.1490.20">
    <property type="entry name" value="ATP-grasp fold, A domain"/>
    <property type="match status" value="1"/>
</dbReference>
<gene>
    <name evidence="4" type="ORF">NUM_29850</name>
</gene>
<dbReference type="Gene3D" id="3.30.470.20">
    <property type="entry name" value="ATP-grasp fold, B domain"/>
    <property type="match status" value="1"/>
</dbReference>
<organism evidence="4 5">
    <name type="scientific">Actinocatenispora comari</name>
    <dbReference type="NCBI Taxonomy" id="2807577"/>
    <lineage>
        <taxon>Bacteria</taxon>
        <taxon>Bacillati</taxon>
        <taxon>Actinomycetota</taxon>
        <taxon>Actinomycetes</taxon>
        <taxon>Micromonosporales</taxon>
        <taxon>Micromonosporaceae</taxon>
        <taxon>Actinocatenispora</taxon>
    </lineage>
</organism>
<dbReference type="InterPro" id="IPR002192">
    <property type="entry name" value="PPDK_AMP/ATP-bd"/>
</dbReference>
<dbReference type="Gene3D" id="3.50.30.10">
    <property type="entry name" value="Phosphohistidine domain"/>
    <property type="match status" value="1"/>
</dbReference>
<keyword evidence="5" id="KW-1185">Reference proteome</keyword>
<protein>
    <recommendedName>
        <fullName evidence="6">Pyruvate, water dikinase</fullName>
    </recommendedName>
</protein>
<comment type="caution">
    <text evidence="4">The sequence shown here is derived from an EMBL/GenBank/DDBJ whole genome shotgun (WGS) entry which is preliminary data.</text>
</comment>
<dbReference type="PANTHER" id="PTHR43615">
    <property type="entry name" value="PHOSPHOENOLPYRUVATE SYNTHASE-RELATED"/>
    <property type="match status" value="1"/>
</dbReference>
<feature type="domain" description="Pyruvate phosphate dikinase AMP/ATP-binding" evidence="3">
    <location>
        <begin position="47"/>
        <end position="246"/>
    </location>
</feature>
<dbReference type="SUPFAM" id="SSF52009">
    <property type="entry name" value="Phosphohistidine domain"/>
    <property type="match status" value="1"/>
</dbReference>
<feature type="domain" description="PEP-utilising enzyme mobile" evidence="2">
    <location>
        <begin position="288"/>
        <end position="357"/>
    </location>
</feature>
<evidence type="ECO:0008006" key="6">
    <source>
        <dbReference type="Google" id="ProtNLM"/>
    </source>
</evidence>
<dbReference type="GO" id="GO:0016301">
    <property type="term" value="F:kinase activity"/>
    <property type="evidence" value="ECO:0007669"/>
    <property type="project" value="InterPro"/>
</dbReference>
<dbReference type="InterPro" id="IPR051549">
    <property type="entry name" value="PEP_Utilizing_Enz"/>
</dbReference>
<feature type="region of interest" description="Disordered" evidence="1">
    <location>
        <begin position="243"/>
        <end position="268"/>
    </location>
</feature>